<comment type="caution">
    <text evidence="1">The sequence shown here is derived from an EMBL/GenBank/DDBJ whole genome shotgun (WGS) entry which is preliminary data.</text>
</comment>
<evidence type="ECO:0000313" key="2">
    <source>
        <dbReference type="Proteomes" id="UP001139095"/>
    </source>
</evidence>
<dbReference type="InterPro" id="IPR036412">
    <property type="entry name" value="HAD-like_sf"/>
</dbReference>
<sequence>MTIPDCSAIALTELPRQACQTLDFILTDFDDTLTWQGQLPVATLQALSALRADGIKVIPVTGGCAGWSDMIARTLPVDGVITEGGACFITNALVAGRSEPQLTYRFWRDESLMRAEQAQLLAQVKKVLMDFPRLRLARDQSYRLTDVAIDYAQDVKPAASEEKEACLTALKALGLNAKASSIHINVCAPGYDKYTMAQRVLHEWYGLNNDEQAERVLYVGDAPNDESMFARFPLSVGVANIAQYLPIMQHKPRYQTTQPGGLGFAELAQQVLSHRAVSFKEQR</sequence>
<keyword evidence="2" id="KW-1185">Reference proteome</keyword>
<dbReference type="Proteomes" id="UP001139095">
    <property type="component" value="Unassembled WGS sequence"/>
</dbReference>
<proteinExistence type="predicted"/>
<organism evidence="1 2">
    <name type="scientific">Marinomonas algarum</name>
    <dbReference type="NCBI Taxonomy" id="2883105"/>
    <lineage>
        <taxon>Bacteria</taxon>
        <taxon>Pseudomonadati</taxon>
        <taxon>Pseudomonadota</taxon>
        <taxon>Gammaproteobacteria</taxon>
        <taxon>Oceanospirillales</taxon>
        <taxon>Oceanospirillaceae</taxon>
        <taxon>Marinomonas</taxon>
    </lineage>
</organism>
<dbReference type="AlphaFoldDB" id="A0A9X1ILT1"/>
<dbReference type="GO" id="GO:0016791">
    <property type="term" value="F:phosphatase activity"/>
    <property type="evidence" value="ECO:0007669"/>
    <property type="project" value="UniProtKB-ARBA"/>
</dbReference>
<dbReference type="InterPro" id="IPR023214">
    <property type="entry name" value="HAD_sf"/>
</dbReference>
<gene>
    <name evidence="1" type="ORF">LG368_04300</name>
</gene>
<name>A0A9X1ILT1_9GAMM</name>
<dbReference type="Gene3D" id="3.40.50.1000">
    <property type="entry name" value="HAD superfamily/HAD-like"/>
    <property type="match status" value="2"/>
</dbReference>
<dbReference type="NCBIfam" id="TIGR01484">
    <property type="entry name" value="HAD-SF-IIB"/>
    <property type="match status" value="1"/>
</dbReference>
<accession>A0A9X1ILT1</accession>
<reference evidence="1" key="1">
    <citation type="submission" date="2021-10" db="EMBL/GenBank/DDBJ databases">
        <title>Marinomonas pontica sp. nov., isolated from the Black Sea.</title>
        <authorList>
            <person name="Zhao L.-H."/>
            <person name="Xue J.-H."/>
        </authorList>
    </citation>
    <scope>NUCLEOTIDE SEQUENCE</scope>
    <source>
        <strain evidence="1">E8</strain>
    </source>
</reference>
<dbReference type="RefSeq" id="WP_226753502.1">
    <property type="nucleotide sequence ID" value="NZ_JAJATW010000004.1"/>
</dbReference>
<dbReference type="SUPFAM" id="SSF56784">
    <property type="entry name" value="HAD-like"/>
    <property type="match status" value="1"/>
</dbReference>
<dbReference type="EMBL" id="JAJATW010000004">
    <property type="protein sequence ID" value="MCB5161119.1"/>
    <property type="molecule type" value="Genomic_DNA"/>
</dbReference>
<keyword evidence="1" id="KW-0378">Hydrolase</keyword>
<dbReference type="GO" id="GO:0000287">
    <property type="term" value="F:magnesium ion binding"/>
    <property type="evidence" value="ECO:0007669"/>
    <property type="project" value="UniProtKB-ARBA"/>
</dbReference>
<dbReference type="InterPro" id="IPR006379">
    <property type="entry name" value="HAD-SF_hydro_IIB"/>
</dbReference>
<protein>
    <submittedName>
        <fullName evidence="1">HAD-IIB family hydrolase</fullName>
    </submittedName>
</protein>
<evidence type="ECO:0000313" key="1">
    <source>
        <dbReference type="EMBL" id="MCB5161119.1"/>
    </source>
</evidence>